<keyword evidence="3 4" id="KW-0413">Isomerase</keyword>
<feature type="active site" description="Proton acceptor; specific for D-alanine" evidence="4">
    <location>
        <position position="32"/>
    </location>
</feature>
<dbReference type="EMBL" id="VJEZ01000011">
    <property type="protein sequence ID" value="MWZ40489.1"/>
    <property type="molecule type" value="Genomic_DNA"/>
</dbReference>
<protein>
    <recommendedName>
        <fullName evidence="4">Alanine racemase</fullName>
        <ecNumber evidence="4">5.1.1.1</ecNumber>
    </recommendedName>
</protein>
<dbReference type="Gene3D" id="2.40.37.10">
    <property type="entry name" value="Lyase, Ornithine Decarboxylase, Chain A, domain 1"/>
    <property type="match status" value="1"/>
</dbReference>
<dbReference type="PANTHER" id="PTHR30511">
    <property type="entry name" value="ALANINE RACEMASE"/>
    <property type="match status" value="1"/>
</dbReference>
<feature type="active site" description="Proton acceptor; specific for L-alanine" evidence="4">
    <location>
        <position position="257"/>
    </location>
</feature>
<dbReference type="InterPro" id="IPR029066">
    <property type="entry name" value="PLP-binding_barrel"/>
</dbReference>
<sequence length="365" mass="41529">MNVLEISAQTLRNNIRIIKEYVGSAKICFPVKANAYGHGLELIVEHSHDLVDFFAVANVLEAFRVLDVVEKPVMIFGVIEYNYIDRILSKNIRVSIQDYNDIEKLEKFAKYYNKKPFVHVNLNTGMNRMGVDYNDACRTIQRAYESDWLILEGVYSHLACADNRDHPTNIKQKNRFDSIVEFTKGLSQDIICHLSNSYGFLGQKGICYDMVRPGILSYGFLPEFYVDRVIREIKPIARLLSKVVKIITLQEGEGVGYSLIYRGFEGEQLAVIPIGYGDGFPRELGDRGFVNINDVMYPMAGRMSMDGLTVSLGINEYDVKVSDTVELISAIPRNRNSAFSIAKQTNTIEYDIMSTLNDRIIRKII</sequence>
<dbReference type="SUPFAM" id="SSF50621">
    <property type="entry name" value="Alanine racemase C-terminal domain-like"/>
    <property type="match status" value="1"/>
</dbReference>
<comment type="function">
    <text evidence="4">Catalyzes the interconversion of L-alanine and D-alanine. May also act on other amino acids.</text>
</comment>
<dbReference type="RefSeq" id="WP_003038932.1">
    <property type="nucleotide sequence ID" value="NZ_VJEZ01000011.1"/>
</dbReference>
<keyword evidence="2 4" id="KW-0663">Pyridoxal phosphate</keyword>
<dbReference type="GO" id="GO:0008784">
    <property type="term" value="F:alanine racemase activity"/>
    <property type="evidence" value="ECO:0007669"/>
    <property type="project" value="UniProtKB-UniRule"/>
</dbReference>
<feature type="binding site" evidence="4 6">
    <location>
        <position position="305"/>
    </location>
    <ligand>
        <name>substrate</name>
    </ligand>
</feature>
<dbReference type="PANTHER" id="PTHR30511:SF0">
    <property type="entry name" value="ALANINE RACEMASE, CATABOLIC-RELATED"/>
    <property type="match status" value="1"/>
</dbReference>
<dbReference type="GO" id="GO:0005829">
    <property type="term" value="C:cytosol"/>
    <property type="evidence" value="ECO:0007669"/>
    <property type="project" value="TreeGrafter"/>
</dbReference>
<proteinExistence type="inferred from homology"/>
<evidence type="ECO:0000256" key="4">
    <source>
        <dbReference type="HAMAP-Rule" id="MF_01201"/>
    </source>
</evidence>
<dbReference type="CDD" id="cd00430">
    <property type="entry name" value="PLPDE_III_AR"/>
    <property type="match status" value="1"/>
</dbReference>
<dbReference type="GO" id="GO:0030170">
    <property type="term" value="F:pyridoxal phosphate binding"/>
    <property type="evidence" value="ECO:0007669"/>
    <property type="project" value="UniProtKB-UniRule"/>
</dbReference>
<feature type="binding site" evidence="4 6">
    <location>
        <position position="128"/>
    </location>
    <ligand>
        <name>substrate</name>
    </ligand>
</feature>
<comment type="catalytic activity">
    <reaction evidence="4">
        <text>L-alanine = D-alanine</text>
        <dbReference type="Rhea" id="RHEA:20249"/>
        <dbReference type="ChEBI" id="CHEBI:57416"/>
        <dbReference type="ChEBI" id="CHEBI:57972"/>
        <dbReference type="EC" id="5.1.1.1"/>
    </reaction>
</comment>
<evidence type="ECO:0000313" key="8">
    <source>
        <dbReference type="EMBL" id="MWZ40489.1"/>
    </source>
</evidence>
<comment type="cofactor">
    <cofactor evidence="1 4 5">
        <name>pyridoxal 5'-phosphate</name>
        <dbReference type="ChEBI" id="CHEBI:597326"/>
    </cofactor>
</comment>
<evidence type="ECO:0000256" key="1">
    <source>
        <dbReference type="ARBA" id="ARBA00001933"/>
    </source>
</evidence>
<evidence type="ECO:0000313" key="9">
    <source>
        <dbReference type="Proteomes" id="UP000469081"/>
    </source>
</evidence>
<dbReference type="NCBIfam" id="TIGR00492">
    <property type="entry name" value="alr"/>
    <property type="match status" value="1"/>
</dbReference>
<feature type="modified residue" description="N6-(pyridoxal phosphate)lysine" evidence="4 5">
    <location>
        <position position="32"/>
    </location>
</feature>
<dbReference type="InterPro" id="IPR011079">
    <property type="entry name" value="Ala_racemase_C"/>
</dbReference>
<dbReference type="SMART" id="SM01005">
    <property type="entry name" value="Ala_racemase_C"/>
    <property type="match status" value="1"/>
</dbReference>
<reference evidence="8 9" key="1">
    <citation type="submission" date="2019-06" db="EMBL/GenBank/DDBJ databases">
        <title>Phylogeography and genetic diversity of Francisella tularensis subsp. holarctica in France (1947-2018).</title>
        <authorList>
            <person name="Kevin M."/>
            <person name="Madani N."/>
            <person name="Maurin M."/>
        </authorList>
    </citation>
    <scope>NUCLEOTIDE SEQUENCE [LARGE SCALE GENOMIC DNA]</scope>
    <source>
        <strain evidence="8 9">ATCC 15482</strain>
    </source>
</reference>
<dbReference type="AlphaFoldDB" id="A0A6I4RWS5"/>
<dbReference type="InterPro" id="IPR001608">
    <property type="entry name" value="Ala_racemase_N"/>
</dbReference>
<dbReference type="PRINTS" id="PR00992">
    <property type="entry name" value="ALARACEMASE"/>
</dbReference>
<evidence type="ECO:0000256" key="5">
    <source>
        <dbReference type="PIRSR" id="PIRSR600821-50"/>
    </source>
</evidence>
<dbReference type="SMR" id="A0A6I4RWS5"/>
<comment type="similarity">
    <text evidence="4">Belongs to the alanine racemase family.</text>
</comment>
<comment type="pathway">
    <text evidence="4">Amino-acid biosynthesis; D-alanine biosynthesis; D-alanine from L-alanine: step 1/1.</text>
</comment>
<comment type="caution">
    <text evidence="8">The sequence shown here is derived from an EMBL/GenBank/DDBJ whole genome shotgun (WGS) entry which is preliminary data.</text>
</comment>
<evidence type="ECO:0000256" key="2">
    <source>
        <dbReference type="ARBA" id="ARBA00022898"/>
    </source>
</evidence>
<dbReference type="InterPro" id="IPR009006">
    <property type="entry name" value="Ala_racemase/Decarboxylase_C"/>
</dbReference>
<dbReference type="InterPro" id="IPR000821">
    <property type="entry name" value="Ala_racemase"/>
</dbReference>
<dbReference type="Pfam" id="PF01168">
    <property type="entry name" value="Ala_racemase_N"/>
    <property type="match status" value="1"/>
</dbReference>
<dbReference type="GO" id="GO:0030632">
    <property type="term" value="P:D-alanine biosynthetic process"/>
    <property type="evidence" value="ECO:0007669"/>
    <property type="project" value="UniProtKB-UniRule"/>
</dbReference>
<organism evidence="8 9">
    <name type="scientific">Francisella tularensis</name>
    <dbReference type="NCBI Taxonomy" id="263"/>
    <lineage>
        <taxon>Bacteria</taxon>
        <taxon>Pseudomonadati</taxon>
        <taxon>Pseudomonadota</taxon>
        <taxon>Gammaproteobacteria</taxon>
        <taxon>Thiotrichales</taxon>
        <taxon>Francisellaceae</taxon>
        <taxon>Francisella</taxon>
    </lineage>
</organism>
<name>A0A6I4RWS5_FRATU</name>
<evidence type="ECO:0000259" key="7">
    <source>
        <dbReference type="SMART" id="SM01005"/>
    </source>
</evidence>
<dbReference type="Pfam" id="PF00842">
    <property type="entry name" value="Ala_racemase_C"/>
    <property type="match status" value="1"/>
</dbReference>
<gene>
    <name evidence="8" type="primary">alr</name>
    <name evidence="8" type="ORF">FNC33_08070</name>
</gene>
<dbReference type="HAMAP" id="MF_01201">
    <property type="entry name" value="Ala_racemase"/>
    <property type="match status" value="1"/>
</dbReference>
<evidence type="ECO:0000256" key="3">
    <source>
        <dbReference type="ARBA" id="ARBA00023235"/>
    </source>
</evidence>
<feature type="domain" description="Alanine racemase C-terminal" evidence="7">
    <location>
        <begin position="236"/>
        <end position="365"/>
    </location>
</feature>
<accession>A0A6I4RWS5</accession>
<evidence type="ECO:0000256" key="6">
    <source>
        <dbReference type="PIRSR" id="PIRSR600821-52"/>
    </source>
</evidence>
<dbReference type="Gene3D" id="3.20.20.10">
    <property type="entry name" value="Alanine racemase"/>
    <property type="match status" value="1"/>
</dbReference>
<dbReference type="UniPathway" id="UPA00042">
    <property type="reaction ID" value="UER00497"/>
</dbReference>
<dbReference type="Proteomes" id="UP000469081">
    <property type="component" value="Unassembled WGS sequence"/>
</dbReference>
<dbReference type="SUPFAM" id="SSF51419">
    <property type="entry name" value="PLP-binding barrel"/>
    <property type="match status" value="1"/>
</dbReference>
<dbReference type="EC" id="5.1.1.1" evidence="4"/>